<dbReference type="InterPro" id="IPR000014">
    <property type="entry name" value="PAS"/>
</dbReference>
<dbReference type="PROSITE" id="PS50113">
    <property type="entry name" value="PAC"/>
    <property type="match status" value="1"/>
</dbReference>
<evidence type="ECO:0000256" key="5">
    <source>
        <dbReference type="ARBA" id="ARBA00022741"/>
    </source>
</evidence>
<feature type="domain" description="PAS" evidence="12">
    <location>
        <begin position="8"/>
        <end position="81"/>
    </location>
</feature>
<dbReference type="PROSITE" id="PS50109">
    <property type="entry name" value="HIS_KIN"/>
    <property type="match status" value="1"/>
</dbReference>
<dbReference type="EMBL" id="JAATJB010000012">
    <property type="protein sequence ID" value="NJB99095.1"/>
    <property type="molecule type" value="Genomic_DNA"/>
</dbReference>
<keyword evidence="15" id="KW-1185">Reference proteome</keyword>
<dbReference type="NCBIfam" id="TIGR00229">
    <property type="entry name" value="sensory_box"/>
    <property type="match status" value="2"/>
</dbReference>
<dbReference type="InterPro" id="IPR003594">
    <property type="entry name" value="HATPase_dom"/>
</dbReference>
<dbReference type="PROSITE" id="PS50112">
    <property type="entry name" value="PAS"/>
    <property type="match status" value="2"/>
</dbReference>
<dbReference type="SUPFAM" id="SSF47384">
    <property type="entry name" value="Homodimeric domain of signal transducing histidine kinase"/>
    <property type="match status" value="1"/>
</dbReference>
<reference evidence="14 15" key="1">
    <citation type="submission" date="2020-03" db="EMBL/GenBank/DDBJ databases">
        <title>Genomic Encyclopedia of Type Strains, Phase IV (KMG-IV): sequencing the most valuable type-strain genomes for metagenomic binning, comparative biology and taxonomic classification.</title>
        <authorList>
            <person name="Goeker M."/>
        </authorList>
    </citation>
    <scope>NUCLEOTIDE SEQUENCE [LARGE SCALE GENOMIC DNA]</scope>
    <source>
        <strain evidence="14 15">DSM 7225</strain>
    </source>
</reference>
<keyword evidence="6 14" id="KW-0418">Kinase</keyword>
<dbReference type="InterPro" id="IPR005467">
    <property type="entry name" value="His_kinase_dom"/>
</dbReference>
<dbReference type="Gene3D" id="3.30.450.20">
    <property type="entry name" value="PAS domain"/>
    <property type="match status" value="2"/>
</dbReference>
<dbReference type="Pfam" id="PF08448">
    <property type="entry name" value="PAS_4"/>
    <property type="match status" value="1"/>
</dbReference>
<dbReference type="Gene3D" id="1.10.287.130">
    <property type="match status" value="1"/>
</dbReference>
<dbReference type="GO" id="GO:0005524">
    <property type="term" value="F:ATP binding"/>
    <property type="evidence" value="ECO:0007669"/>
    <property type="project" value="UniProtKB-KW"/>
</dbReference>
<dbReference type="InterPro" id="IPR035965">
    <property type="entry name" value="PAS-like_dom_sf"/>
</dbReference>
<dbReference type="Proteomes" id="UP000531251">
    <property type="component" value="Unassembled WGS sequence"/>
</dbReference>
<dbReference type="PANTHER" id="PTHR43065">
    <property type="entry name" value="SENSOR HISTIDINE KINASE"/>
    <property type="match status" value="1"/>
</dbReference>
<dbReference type="InterPro" id="IPR036097">
    <property type="entry name" value="HisK_dim/P_sf"/>
</dbReference>
<dbReference type="GO" id="GO:0000155">
    <property type="term" value="F:phosphorelay sensor kinase activity"/>
    <property type="evidence" value="ECO:0007669"/>
    <property type="project" value="InterPro"/>
</dbReference>
<keyword evidence="7" id="KW-0067">ATP-binding</keyword>
<keyword evidence="4 14" id="KW-0808">Transferase</keyword>
<dbReference type="InterPro" id="IPR004358">
    <property type="entry name" value="Sig_transdc_His_kin-like_C"/>
</dbReference>
<sequence>MTDRPAHDPTAMALLFEASTDRGVLLLDVDGRIASWSRGVELLDGWTPADLTGADVALHYPPAEAKAAKPARDLERARAAGRLIEEGWRVRRDGSEYLAEIQLSALVDADGRLHGYAEVFRDITDHKASQTALAGSALHLRSILATVPSAMVVIDAQGTMLSFSAAAERLFGWTEAEVIGRNVSMLMPAPDAQLHDSYLARYLTTGERRVIGIGRIVVGQRRDGTDFPMELQVGEASSEGQRIFTGFIRDLTDEQRSQLRLKELQSELIHVSRLSAMGTMASTLAHELNQPLTAIANYLEAGRNLMARDSDDPEDQAMIQEAMAESVKEALRAGNIVRRLREFVARGEADMGLVDLPRLIDEASRLALTGSRELGVRAFYALDPRATAVLCDRVQIQQVLVNLIRNAIEAMAESPVREITIGSEVAPRNLVRVWVADTGPGIVPEQAPRLFQAFATTKERGMGLGLSICRTIVEAHGGRIWAEPRDEGGTIFNFTLMSAHEEPA</sequence>
<evidence type="ECO:0000256" key="7">
    <source>
        <dbReference type="ARBA" id="ARBA00022840"/>
    </source>
</evidence>
<dbReference type="SUPFAM" id="SSF55874">
    <property type="entry name" value="ATPase domain of HSP90 chaperone/DNA topoisomerase II/histidine kinase"/>
    <property type="match status" value="1"/>
</dbReference>
<keyword evidence="8" id="KW-0902">Two-component regulatory system</keyword>
<dbReference type="Pfam" id="PF00512">
    <property type="entry name" value="HisKA"/>
    <property type="match status" value="1"/>
</dbReference>
<evidence type="ECO:0000259" key="12">
    <source>
        <dbReference type="PROSITE" id="PS50112"/>
    </source>
</evidence>
<evidence type="ECO:0000256" key="2">
    <source>
        <dbReference type="ARBA" id="ARBA00012438"/>
    </source>
</evidence>
<evidence type="ECO:0000313" key="14">
    <source>
        <dbReference type="EMBL" id="NJB99095.1"/>
    </source>
</evidence>
<evidence type="ECO:0000256" key="4">
    <source>
        <dbReference type="ARBA" id="ARBA00022679"/>
    </source>
</evidence>
<dbReference type="Pfam" id="PF00989">
    <property type="entry name" value="PAS"/>
    <property type="match status" value="1"/>
</dbReference>
<dbReference type="InterPro" id="IPR013656">
    <property type="entry name" value="PAS_4"/>
</dbReference>
<evidence type="ECO:0000256" key="8">
    <source>
        <dbReference type="ARBA" id="ARBA00023012"/>
    </source>
</evidence>
<keyword evidence="3" id="KW-0597">Phosphoprotein</keyword>
<organism evidence="14 15">
    <name type="scientific">Sphingomonas trueperi</name>
    <dbReference type="NCBI Taxonomy" id="53317"/>
    <lineage>
        <taxon>Bacteria</taxon>
        <taxon>Pseudomonadati</taxon>
        <taxon>Pseudomonadota</taxon>
        <taxon>Alphaproteobacteria</taxon>
        <taxon>Sphingomonadales</taxon>
        <taxon>Sphingomonadaceae</taxon>
        <taxon>Sphingomonas</taxon>
    </lineage>
</organism>
<evidence type="ECO:0000256" key="1">
    <source>
        <dbReference type="ARBA" id="ARBA00000085"/>
    </source>
</evidence>
<dbReference type="EC" id="2.7.13.3" evidence="2"/>
<dbReference type="GO" id="GO:0006355">
    <property type="term" value="P:regulation of DNA-templated transcription"/>
    <property type="evidence" value="ECO:0007669"/>
    <property type="project" value="InterPro"/>
</dbReference>
<dbReference type="InterPro" id="IPR036890">
    <property type="entry name" value="HATPase_C_sf"/>
</dbReference>
<evidence type="ECO:0000256" key="3">
    <source>
        <dbReference type="ARBA" id="ARBA00022553"/>
    </source>
</evidence>
<dbReference type="PANTHER" id="PTHR43065:SF10">
    <property type="entry name" value="PEROXIDE STRESS-ACTIVATED HISTIDINE KINASE MAK3"/>
    <property type="match status" value="1"/>
</dbReference>
<evidence type="ECO:0000259" key="11">
    <source>
        <dbReference type="PROSITE" id="PS50109"/>
    </source>
</evidence>
<evidence type="ECO:0000256" key="6">
    <source>
        <dbReference type="ARBA" id="ARBA00022777"/>
    </source>
</evidence>
<dbReference type="SMART" id="SM00091">
    <property type="entry name" value="PAS"/>
    <property type="match status" value="2"/>
</dbReference>
<evidence type="ECO:0000256" key="10">
    <source>
        <dbReference type="ARBA" id="ARBA00070616"/>
    </source>
</evidence>
<dbReference type="InterPro" id="IPR003661">
    <property type="entry name" value="HisK_dim/P_dom"/>
</dbReference>
<accession>A0A7X5Y3I6</accession>
<dbReference type="FunFam" id="3.30.450.20:FF:000060">
    <property type="entry name" value="Sensor protein FixL"/>
    <property type="match status" value="1"/>
</dbReference>
<evidence type="ECO:0000259" key="13">
    <source>
        <dbReference type="PROSITE" id="PS50113"/>
    </source>
</evidence>
<dbReference type="CDD" id="cd00082">
    <property type="entry name" value="HisKA"/>
    <property type="match status" value="1"/>
</dbReference>
<dbReference type="PRINTS" id="PR00344">
    <property type="entry name" value="BCTRLSENSOR"/>
</dbReference>
<dbReference type="Pfam" id="PF02518">
    <property type="entry name" value="HATPase_c"/>
    <property type="match status" value="1"/>
</dbReference>
<feature type="domain" description="Histidine kinase" evidence="11">
    <location>
        <begin position="283"/>
        <end position="500"/>
    </location>
</feature>
<protein>
    <recommendedName>
        <fullName evidence="10">Sensor protein FixL</fullName>
        <ecNumber evidence="2">2.7.13.3</ecNumber>
    </recommendedName>
</protein>
<evidence type="ECO:0000313" key="15">
    <source>
        <dbReference type="Proteomes" id="UP000531251"/>
    </source>
</evidence>
<dbReference type="SMART" id="SM00387">
    <property type="entry name" value="HATPase_c"/>
    <property type="match status" value="1"/>
</dbReference>
<dbReference type="RefSeq" id="WP_164521668.1">
    <property type="nucleotide sequence ID" value="NZ_BAAADY010000015.1"/>
</dbReference>
<feature type="domain" description="PAC" evidence="13">
    <location>
        <begin position="83"/>
        <end position="135"/>
    </location>
</feature>
<feature type="domain" description="PAS" evidence="12">
    <location>
        <begin position="136"/>
        <end position="206"/>
    </location>
</feature>
<comment type="catalytic activity">
    <reaction evidence="1">
        <text>ATP + protein L-histidine = ADP + protein N-phospho-L-histidine.</text>
        <dbReference type="EC" id="2.7.13.3"/>
    </reaction>
</comment>
<evidence type="ECO:0000256" key="9">
    <source>
        <dbReference type="ARBA" id="ARBA00059827"/>
    </source>
</evidence>
<gene>
    <name evidence="14" type="ORF">GGR89_003435</name>
</gene>
<dbReference type="SUPFAM" id="SSF55785">
    <property type="entry name" value="PYP-like sensor domain (PAS domain)"/>
    <property type="match status" value="2"/>
</dbReference>
<comment type="caution">
    <text evidence="14">The sequence shown here is derived from an EMBL/GenBank/DDBJ whole genome shotgun (WGS) entry which is preliminary data.</text>
</comment>
<name>A0A7X5Y3I6_9SPHN</name>
<proteinExistence type="predicted"/>
<dbReference type="AlphaFoldDB" id="A0A7X5Y3I6"/>
<dbReference type="SMART" id="SM00388">
    <property type="entry name" value="HisKA"/>
    <property type="match status" value="1"/>
</dbReference>
<dbReference type="Gene3D" id="3.30.565.10">
    <property type="entry name" value="Histidine kinase-like ATPase, C-terminal domain"/>
    <property type="match status" value="1"/>
</dbReference>
<comment type="function">
    <text evidence="9">Putative oxygen sensor; modulates the activity of FixJ, a transcriptional activator of nitrogen fixation fixK gene. FixL probably acts as a kinase that phosphorylates FixJ.</text>
</comment>
<dbReference type="CDD" id="cd00130">
    <property type="entry name" value="PAS"/>
    <property type="match status" value="2"/>
</dbReference>
<keyword evidence="5" id="KW-0547">Nucleotide-binding</keyword>
<dbReference type="Gene3D" id="6.10.250.2580">
    <property type="match status" value="1"/>
</dbReference>
<dbReference type="InterPro" id="IPR000700">
    <property type="entry name" value="PAS-assoc_C"/>
</dbReference>
<dbReference type="InterPro" id="IPR013767">
    <property type="entry name" value="PAS_fold"/>
</dbReference>